<proteinExistence type="predicted"/>
<gene>
    <name evidence="2" type="ORF">J2851_000873</name>
</gene>
<keyword evidence="1" id="KW-1133">Transmembrane helix</keyword>
<dbReference type="Proteomes" id="UP000781958">
    <property type="component" value="Unassembled WGS sequence"/>
</dbReference>
<feature type="transmembrane region" description="Helical" evidence="1">
    <location>
        <begin position="183"/>
        <end position="199"/>
    </location>
</feature>
<keyword evidence="1" id="KW-0812">Transmembrane</keyword>
<evidence type="ECO:0000313" key="2">
    <source>
        <dbReference type="EMBL" id="MBP2291131.1"/>
    </source>
</evidence>
<feature type="transmembrane region" description="Helical" evidence="1">
    <location>
        <begin position="239"/>
        <end position="259"/>
    </location>
</feature>
<protein>
    <submittedName>
        <fullName evidence="2">Membrane protein (GlpM family)</fullName>
    </submittedName>
</protein>
<keyword evidence="3" id="KW-1185">Reference proteome</keyword>
<keyword evidence="1" id="KW-0472">Membrane</keyword>
<feature type="transmembrane region" description="Helical" evidence="1">
    <location>
        <begin position="156"/>
        <end position="177"/>
    </location>
</feature>
<evidence type="ECO:0000256" key="1">
    <source>
        <dbReference type="SAM" id="Phobius"/>
    </source>
</evidence>
<feature type="transmembrane region" description="Helical" evidence="1">
    <location>
        <begin position="61"/>
        <end position="81"/>
    </location>
</feature>
<reference evidence="2 3" key="1">
    <citation type="submission" date="2021-03" db="EMBL/GenBank/DDBJ databases">
        <title>Genomic Encyclopedia of Type Strains, Phase III (KMG-III): the genomes of soil and plant-associated and newly described type strains.</title>
        <authorList>
            <person name="Whitman W."/>
        </authorList>
    </citation>
    <scope>NUCLEOTIDE SEQUENCE [LARGE SCALE GENOMIC DNA]</scope>
    <source>
        <strain evidence="2 3">IMMIB AFH-6</strain>
    </source>
</reference>
<feature type="transmembrane region" description="Helical" evidence="1">
    <location>
        <begin position="34"/>
        <end position="55"/>
    </location>
</feature>
<dbReference type="RefSeq" id="WP_209764455.1">
    <property type="nucleotide sequence ID" value="NZ_JAGINP010000002.1"/>
</dbReference>
<dbReference type="EMBL" id="JAGINP010000002">
    <property type="protein sequence ID" value="MBP2291131.1"/>
    <property type="molecule type" value="Genomic_DNA"/>
</dbReference>
<comment type="caution">
    <text evidence="2">The sequence shown here is derived from an EMBL/GenBank/DDBJ whole genome shotgun (WGS) entry which is preliminary data.</text>
</comment>
<name>A0ABS4SEY5_9PROT</name>
<feature type="transmembrane region" description="Helical" evidence="1">
    <location>
        <begin position="116"/>
        <end position="136"/>
    </location>
</feature>
<feature type="transmembrane region" description="Helical" evidence="1">
    <location>
        <begin position="6"/>
        <end position="27"/>
    </location>
</feature>
<accession>A0ABS4SEY5</accession>
<organism evidence="2 3">
    <name type="scientific">Azospirillum rugosum</name>
    <dbReference type="NCBI Taxonomy" id="416170"/>
    <lineage>
        <taxon>Bacteria</taxon>
        <taxon>Pseudomonadati</taxon>
        <taxon>Pseudomonadota</taxon>
        <taxon>Alphaproteobacteria</taxon>
        <taxon>Rhodospirillales</taxon>
        <taxon>Azospirillaceae</taxon>
        <taxon>Azospirillum</taxon>
    </lineage>
</organism>
<feature type="transmembrane region" description="Helical" evidence="1">
    <location>
        <begin position="93"/>
        <end position="110"/>
    </location>
</feature>
<evidence type="ECO:0000313" key="3">
    <source>
        <dbReference type="Proteomes" id="UP000781958"/>
    </source>
</evidence>
<feature type="transmembrane region" description="Helical" evidence="1">
    <location>
        <begin position="211"/>
        <end position="233"/>
    </location>
</feature>
<sequence length="271" mass="27578">MPLDSVLLPLLIKVAAAALVVVIASIASEKAGPFFGGVISSLPVSTGPAYVLLAMEHDDGFIAGSALSSLVTNGAMILYLVSLVRIAPRCGMAATVLISSALWIAVAIALRSAADWALPGAILLNLACYALAYGLARAHREGAAPPSKAGPRWYDIPARAALVGVLVATVTSLSHVIGPTATGIAAIYPIALTSLTVILHQRMGGGTVAAAMRSALLTNPGLALALLTAHLMAGPFGRAVALTAALLVSLAWAGGLLVWRARRMRRAVQAG</sequence>